<dbReference type="Proteomes" id="UP000231407">
    <property type="component" value="Unassembled WGS sequence"/>
</dbReference>
<evidence type="ECO:0000313" key="1">
    <source>
        <dbReference type="EMBL" id="PIU73771.1"/>
    </source>
</evidence>
<gene>
    <name evidence="1" type="ORF">COS78_00520</name>
</gene>
<sequence>MYNFDVKVLQVLIEGGVYRRFETHDGVTGSRVSFCYGVGGEFIGDLSERAMDLNLSSSKIREQILSAVF</sequence>
<reference evidence="2" key="1">
    <citation type="submission" date="2017-09" db="EMBL/GenBank/DDBJ databases">
        <title>Depth-based differentiation of microbial function through sediment-hosted aquifers and enrichment of novel symbionts in the deep terrestrial subsurface.</title>
        <authorList>
            <person name="Probst A.J."/>
            <person name="Ladd B."/>
            <person name="Jarett J.K."/>
            <person name="Geller-Mcgrath D.E."/>
            <person name="Sieber C.M.K."/>
            <person name="Emerson J.B."/>
            <person name="Anantharaman K."/>
            <person name="Thomas B.C."/>
            <person name="Malmstrom R."/>
            <person name="Stieglmeier M."/>
            <person name="Klingl A."/>
            <person name="Woyke T."/>
            <person name="Ryan C.M."/>
            <person name="Banfield J.F."/>
        </authorList>
    </citation>
    <scope>NUCLEOTIDE SEQUENCE [LARGE SCALE GENOMIC DNA]</scope>
</reference>
<comment type="caution">
    <text evidence="1">The sequence shown here is derived from an EMBL/GenBank/DDBJ whole genome shotgun (WGS) entry which is preliminary data.</text>
</comment>
<dbReference type="AlphaFoldDB" id="A0A2M7AT21"/>
<name>A0A2M7AT21_9BACT</name>
<proteinExistence type="predicted"/>
<accession>A0A2M7AT21</accession>
<organism evidence="1 2">
    <name type="scientific">Candidatus Shapirobacteria bacterium CG06_land_8_20_14_3_00_40_12</name>
    <dbReference type="NCBI Taxonomy" id="1974881"/>
    <lineage>
        <taxon>Bacteria</taxon>
        <taxon>Candidatus Shapironibacteriota</taxon>
    </lineage>
</organism>
<evidence type="ECO:0000313" key="2">
    <source>
        <dbReference type="Proteomes" id="UP000231407"/>
    </source>
</evidence>
<dbReference type="EMBL" id="PEWA01000008">
    <property type="protein sequence ID" value="PIU73771.1"/>
    <property type="molecule type" value="Genomic_DNA"/>
</dbReference>
<protein>
    <submittedName>
        <fullName evidence="1">Uncharacterized protein</fullName>
    </submittedName>
</protein>